<evidence type="ECO:0000313" key="2">
    <source>
        <dbReference type="Proteomes" id="UP000027586"/>
    </source>
</evidence>
<comment type="caution">
    <text evidence="1">The sequence shown here is derived from an EMBL/GenBank/DDBJ whole genome shotgun (WGS) entry which is preliminary data.</text>
</comment>
<keyword evidence="2" id="KW-1185">Reference proteome</keyword>
<sequence>MGHYHFDGSLSGTLGLTYSLQGDDVIRPERVQRASSTLQEINPLLRQYSTPLVTADLVRFFLREVKSHMQPYGLKEHIKMLFAHPRDRRFGKSRAFIFFCAGHIGKNAIHGVIHPVQEIYHTDSSSGRRYICQAILPMLSRMSFALATHTRRHRFLDLLCMFRRFGAPEMFEVVQSQEPWSDPVRFANHFRHMLGLFVAREELFVVDLAIKSMGYVNSSGSWNCKLGGSPYVYVPLWTGMDTEQLMIEHVTTTTRSRAGGLRDLVDQGIALDSLISLRQEHTWGMTTA</sequence>
<proteinExistence type="predicted"/>
<organism evidence="1 2">
    <name type="scientific">Lichtheimia corymbifera JMRC:FSU:9682</name>
    <dbReference type="NCBI Taxonomy" id="1263082"/>
    <lineage>
        <taxon>Eukaryota</taxon>
        <taxon>Fungi</taxon>
        <taxon>Fungi incertae sedis</taxon>
        <taxon>Mucoromycota</taxon>
        <taxon>Mucoromycotina</taxon>
        <taxon>Mucoromycetes</taxon>
        <taxon>Mucorales</taxon>
        <taxon>Lichtheimiaceae</taxon>
        <taxon>Lichtheimia</taxon>
    </lineage>
</organism>
<dbReference type="AlphaFoldDB" id="A0A068RXB6"/>
<reference evidence="1" key="1">
    <citation type="submission" date="2013-08" db="EMBL/GenBank/DDBJ databases">
        <title>Gene expansion shapes genome architecture in the human pathogen Lichtheimia corymbifera: an evolutionary genomics analysis in the ancient terrestrial Mucorales (Mucoromycotina).</title>
        <authorList>
            <person name="Schwartze V.U."/>
            <person name="Winter S."/>
            <person name="Shelest E."/>
            <person name="Marcet-Houben M."/>
            <person name="Horn F."/>
            <person name="Wehner S."/>
            <person name="Hoffmann K."/>
            <person name="Riege K."/>
            <person name="Sammeth M."/>
            <person name="Nowrousian M."/>
            <person name="Valiante V."/>
            <person name="Linde J."/>
            <person name="Jacobsen I.D."/>
            <person name="Marz M."/>
            <person name="Brakhage A.A."/>
            <person name="Gabaldon T."/>
            <person name="Bocker S."/>
            <person name="Voigt K."/>
        </authorList>
    </citation>
    <scope>NUCLEOTIDE SEQUENCE [LARGE SCALE GENOMIC DNA]</scope>
    <source>
        <strain evidence="1">FSU 9682</strain>
    </source>
</reference>
<dbReference type="OrthoDB" id="2449559at2759"/>
<accession>A0A068RXB6</accession>
<dbReference type="Proteomes" id="UP000027586">
    <property type="component" value="Unassembled WGS sequence"/>
</dbReference>
<name>A0A068RXB6_9FUNG</name>
<dbReference type="EMBL" id="CBTN010000025">
    <property type="protein sequence ID" value="CDH54803.1"/>
    <property type="molecule type" value="Genomic_DNA"/>
</dbReference>
<dbReference type="VEuPathDB" id="FungiDB:LCOR_06020.1"/>
<evidence type="ECO:0000313" key="1">
    <source>
        <dbReference type="EMBL" id="CDH54803.1"/>
    </source>
</evidence>
<gene>
    <name evidence="1" type="ORF">LCOR_06020.1</name>
</gene>
<protein>
    <submittedName>
        <fullName evidence="1">Uncharacterized protein</fullName>
    </submittedName>
</protein>